<dbReference type="AlphaFoldDB" id="A0AAW3ZF83"/>
<reference evidence="1 2" key="1">
    <citation type="submission" date="2020-09" db="EMBL/GenBank/DDBJ databases">
        <title>Pseudoxanthomonas sp. CAU 1598 isolated from sand of Yaerae Beach.</title>
        <authorList>
            <person name="Kim W."/>
        </authorList>
    </citation>
    <scope>NUCLEOTIDE SEQUENCE [LARGE SCALE GENOMIC DNA]</scope>
    <source>
        <strain evidence="1 2">CAU 1598</strain>
    </source>
</reference>
<dbReference type="RefSeq" id="WP_192028133.1">
    <property type="nucleotide sequence ID" value="NZ_JACYTR010000004.1"/>
</dbReference>
<dbReference type="EMBL" id="JACYTR010000004">
    <property type="protein sequence ID" value="MBD8524788.1"/>
    <property type="molecule type" value="Genomic_DNA"/>
</dbReference>
<gene>
    <name evidence="1" type="ORF">IFO71_03445</name>
</gene>
<protein>
    <recommendedName>
        <fullName evidence="3">Phytoene synthase</fullName>
    </recommendedName>
</protein>
<proteinExistence type="predicted"/>
<dbReference type="Proteomes" id="UP000613768">
    <property type="component" value="Unassembled WGS sequence"/>
</dbReference>
<keyword evidence="2" id="KW-1185">Reference proteome</keyword>
<comment type="caution">
    <text evidence="1">The sequence shown here is derived from an EMBL/GenBank/DDBJ whole genome shotgun (WGS) entry which is preliminary data.</text>
</comment>
<evidence type="ECO:0008006" key="3">
    <source>
        <dbReference type="Google" id="ProtNLM"/>
    </source>
</evidence>
<name>A0AAW3ZF83_9GAMM</name>
<evidence type="ECO:0000313" key="2">
    <source>
        <dbReference type="Proteomes" id="UP000613768"/>
    </source>
</evidence>
<evidence type="ECO:0000313" key="1">
    <source>
        <dbReference type="EMBL" id="MBD8524788.1"/>
    </source>
</evidence>
<sequence>MTPLADAALPGGLQSYVDKWQQHEPECALLPIFLAPAARTRELCWHSFLHEFEQTMFAAGEPAVAEVKLRWFVQDLAAGDSARHPLAKSLLAQLKVDAASWAALPWNAWLAAATRLGAETEAPVSVEAWLGSWRDFARHLQAIEAAVLGHSVDARWLAPLLAGRRLLLDLRLRGESATVPLSLWLEGAQQAGAEQLFGRDSRPRWQRLSAALAPGLELKNGVGGALRQLQARQLRRHLQHLCRNGVLPEQRFSPWQRLWDTWQASRRAAS</sequence>
<accession>A0AAW3ZF83</accession>
<organism evidence="1 2">
    <name type="scientific">Pseudomarimonas arenosa</name>
    <dbReference type="NCBI Taxonomy" id="2774145"/>
    <lineage>
        <taxon>Bacteria</taxon>
        <taxon>Pseudomonadati</taxon>
        <taxon>Pseudomonadota</taxon>
        <taxon>Gammaproteobacteria</taxon>
        <taxon>Lysobacterales</taxon>
        <taxon>Lysobacteraceae</taxon>
        <taxon>Pseudomarimonas</taxon>
    </lineage>
</organism>